<organism evidence="1 2">
    <name type="scientific">Cylicostephanus goldi</name>
    <name type="common">Nematode worm</name>
    <dbReference type="NCBI Taxonomy" id="71465"/>
    <lineage>
        <taxon>Eukaryota</taxon>
        <taxon>Metazoa</taxon>
        <taxon>Ecdysozoa</taxon>
        <taxon>Nematoda</taxon>
        <taxon>Chromadorea</taxon>
        <taxon>Rhabditida</taxon>
        <taxon>Rhabditina</taxon>
        <taxon>Rhabditomorpha</taxon>
        <taxon>Strongyloidea</taxon>
        <taxon>Strongylidae</taxon>
        <taxon>Cylicostephanus</taxon>
    </lineage>
</organism>
<gene>
    <name evidence="1" type="ORF">CGOC_LOCUS1297</name>
</gene>
<dbReference type="AlphaFoldDB" id="A0A3P6R079"/>
<dbReference type="Proteomes" id="UP000271889">
    <property type="component" value="Unassembled WGS sequence"/>
</dbReference>
<protein>
    <submittedName>
        <fullName evidence="1">Uncharacterized protein</fullName>
    </submittedName>
</protein>
<evidence type="ECO:0000313" key="2">
    <source>
        <dbReference type="Proteomes" id="UP000271889"/>
    </source>
</evidence>
<accession>A0A3P6R079</accession>
<dbReference type="EMBL" id="UYRV01002341">
    <property type="protein sequence ID" value="VDK48513.1"/>
    <property type="molecule type" value="Genomic_DNA"/>
</dbReference>
<sequence>VALCIEGVCGSNFDIQKVESQNVILPLRLCEVLYQMASQQHPFHLKPFQFFFSWQKPKIVFYGDVQSSLLPPLYQAYIFQIIQIDRKKQSLKEGGEYEDSALLLKTHPGCYPEKNASFSKFITEVSSRKHHIWPQKLHPRDLPGPLYALSFFVFKSLNLEPEMVAPTINTDIKWKLQVLEKKSNLR</sequence>
<proteinExistence type="predicted"/>
<name>A0A3P6R079_CYLGO</name>
<reference evidence="1 2" key="1">
    <citation type="submission" date="2018-11" db="EMBL/GenBank/DDBJ databases">
        <authorList>
            <consortium name="Pathogen Informatics"/>
        </authorList>
    </citation>
    <scope>NUCLEOTIDE SEQUENCE [LARGE SCALE GENOMIC DNA]</scope>
</reference>
<keyword evidence="2" id="KW-1185">Reference proteome</keyword>
<evidence type="ECO:0000313" key="1">
    <source>
        <dbReference type="EMBL" id="VDK48513.1"/>
    </source>
</evidence>
<dbReference type="OrthoDB" id="40048at2759"/>
<feature type="non-terminal residue" evidence="1">
    <location>
        <position position="1"/>
    </location>
</feature>